<dbReference type="GeneID" id="29556995"/>
<name>A0A149QB26_9PROT</name>
<dbReference type="PROSITE" id="PS50977">
    <property type="entry name" value="HTH_TETR_2"/>
    <property type="match status" value="1"/>
</dbReference>
<sequence length="189" mass="20670">MARTVTEKADILPLLAEVFREHGYEGASLSLISQATGLGKGSLYHFFPKGKEEMMTAVLASIDHWFETEIFQPLLTSAAPAAAIEAMFVAVRVYFASGQRVCLVGLLGLSDSRDRFAEAIRDYFARWVQALTTALQRTHQTEQAAREQAEQIVAGIQGAIVLARALGRPDVFDRVLDEMKGRQPGKSGG</sequence>
<accession>A0A149QB26</accession>
<dbReference type="PATRIC" id="fig|178900.5.peg.2807"/>
<dbReference type="GO" id="GO:0003677">
    <property type="term" value="F:DNA binding"/>
    <property type="evidence" value="ECO:0007669"/>
    <property type="project" value="UniProtKB-UniRule"/>
</dbReference>
<dbReference type="Proteomes" id="UP000075473">
    <property type="component" value="Unassembled WGS sequence"/>
</dbReference>
<organism evidence="6 7">
    <name type="scientific">Acetobacter cerevisiae</name>
    <dbReference type="NCBI Taxonomy" id="178900"/>
    <lineage>
        <taxon>Bacteria</taxon>
        <taxon>Pseudomonadati</taxon>
        <taxon>Pseudomonadota</taxon>
        <taxon>Alphaproteobacteria</taxon>
        <taxon>Acetobacterales</taxon>
        <taxon>Acetobacteraceae</taxon>
        <taxon>Acetobacter</taxon>
    </lineage>
</organism>
<dbReference type="InterPro" id="IPR009057">
    <property type="entry name" value="Homeodomain-like_sf"/>
</dbReference>
<dbReference type="RefSeq" id="WP_061505680.1">
    <property type="nucleotide sequence ID" value="NZ_LHZA01000141.1"/>
</dbReference>
<keyword evidence="2 4" id="KW-0238">DNA-binding</keyword>
<evidence type="ECO:0000259" key="5">
    <source>
        <dbReference type="PROSITE" id="PS50977"/>
    </source>
</evidence>
<reference evidence="6 7" key="1">
    <citation type="submission" date="2015-06" db="EMBL/GenBank/DDBJ databases">
        <title>Improved classification and identification of acetic acid bacteria using matrix-assisted laser desorption/ionization time-of-flight mass spectrometry; Gluconobacter nephelii and Gluconobacter uchimurae are later heterotypic synonyms of Gluconobacter japonicus and Gluconobacter oxydans, respectively.</title>
        <authorList>
            <person name="Li L."/>
            <person name="Cleenwerck I."/>
            <person name="De Vuyst L."/>
            <person name="Vandamme P."/>
        </authorList>
    </citation>
    <scope>NUCLEOTIDE SEQUENCE [LARGE SCALE GENOMIC DNA]</scope>
    <source>
        <strain evidence="6 7">LMG 1625</strain>
    </source>
</reference>
<dbReference type="SUPFAM" id="SSF48498">
    <property type="entry name" value="Tetracyclin repressor-like, C-terminal domain"/>
    <property type="match status" value="1"/>
</dbReference>
<evidence type="ECO:0000313" key="6">
    <source>
        <dbReference type="EMBL" id="KXU94520.1"/>
    </source>
</evidence>
<evidence type="ECO:0000256" key="1">
    <source>
        <dbReference type="ARBA" id="ARBA00023015"/>
    </source>
</evidence>
<evidence type="ECO:0000256" key="2">
    <source>
        <dbReference type="ARBA" id="ARBA00023125"/>
    </source>
</evidence>
<protein>
    <submittedName>
        <fullName evidence="6">TetR family transcriptional regulator</fullName>
    </submittedName>
</protein>
<dbReference type="PANTHER" id="PTHR47506:SF1">
    <property type="entry name" value="HTH-TYPE TRANSCRIPTIONAL REGULATOR YJDC"/>
    <property type="match status" value="1"/>
</dbReference>
<evidence type="ECO:0000256" key="3">
    <source>
        <dbReference type="ARBA" id="ARBA00023163"/>
    </source>
</evidence>
<dbReference type="InterPro" id="IPR054156">
    <property type="entry name" value="YxaF_TetR_C"/>
</dbReference>
<gene>
    <name evidence="6" type="ORF">AD928_07205</name>
</gene>
<dbReference type="InterPro" id="IPR036271">
    <property type="entry name" value="Tet_transcr_reg_TetR-rel_C_sf"/>
</dbReference>
<dbReference type="PANTHER" id="PTHR47506">
    <property type="entry name" value="TRANSCRIPTIONAL REGULATORY PROTEIN"/>
    <property type="match status" value="1"/>
</dbReference>
<keyword evidence="3" id="KW-0804">Transcription</keyword>
<feature type="DNA-binding region" description="H-T-H motif" evidence="4">
    <location>
        <begin position="28"/>
        <end position="47"/>
    </location>
</feature>
<dbReference type="Pfam" id="PF21993">
    <property type="entry name" value="TetR_C_13_2"/>
    <property type="match status" value="1"/>
</dbReference>
<evidence type="ECO:0000256" key="4">
    <source>
        <dbReference type="PROSITE-ProRule" id="PRU00335"/>
    </source>
</evidence>
<proteinExistence type="predicted"/>
<keyword evidence="1" id="KW-0805">Transcription regulation</keyword>
<dbReference type="EMBL" id="LHZA01000141">
    <property type="protein sequence ID" value="KXU94520.1"/>
    <property type="molecule type" value="Genomic_DNA"/>
</dbReference>
<dbReference type="InterPro" id="IPR001647">
    <property type="entry name" value="HTH_TetR"/>
</dbReference>
<dbReference type="Gene3D" id="1.10.357.10">
    <property type="entry name" value="Tetracycline Repressor, domain 2"/>
    <property type="match status" value="1"/>
</dbReference>
<evidence type="ECO:0000313" key="7">
    <source>
        <dbReference type="Proteomes" id="UP000075473"/>
    </source>
</evidence>
<dbReference type="AlphaFoldDB" id="A0A149QB26"/>
<dbReference type="SUPFAM" id="SSF46689">
    <property type="entry name" value="Homeodomain-like"/>
    <property type="match status" value="1"/>
</dbReference>
<comment type="caution">
    <text evidence="6">The sequence shown here is derived from an EMBL/GenBank/DDBJ whole genome shotgun (WGS) entry which is preliminary data.</text>
</comment>
<feature type="domain" description="HTH tetR-type" evidence="5">
    <location>
        <begin position="5"/>
        <end position="65"/>
    </location>
</feature>
<dbReference type="Pfam" id="PF00440">
    <property type="entry name" value="TetR_N"/>
    <property type="match status" value="1"/>
</dbReference>